<evidence type="ECO:0008006" key="9">
    <source>
        <dbReference type="Google" id="ProtNLM"/>
    </source>
</evidence>
<sequence length="283" mass="32285">MNNEQIVNIYRENGFAVIPNFLTDEEVDALLVESENIVRSTNDQNLAVFKGSTKEANCDDTKYFLESGDKIRFFYEPKAFDENGQLIASKEKCLNKIGHALHCLNPIYKSVTFSDKVKEIVKAVGFKKPLITQSMIIFKNPAIGGEVLPHQDASYLYTTPEIKLMGFWLALSDAVEENGCLWFIPKSHKDQLYTRFIRKPEKSPPLIYTKTMPEFNDNLFVAAPVKKGSCILIDGLVIHKSEANKSMKPRPIYTFHIYDSFNTTWAPDNWLQPTDNLPFSPLF</sequence>
<evidence type="ECO:0000256" key="2">
    <source>
        <dbReference type="ARBA" id="ARBA00022723"/>
    </source>
</evidence>
<name>A0A3S3PUF1_9ACAR</name>
<evidence type="ECO:0000313" key="6">
    <source>
        <dbReference type="EMBL" id="RWS08355.1"/>
    </source>
</evidence>
<evidence type="ECO:0000256" key="1">
    <source>
        <dbReference type="ARBA" id="ARBA00001962"/>
    </source>
</evidence>
<accession>A0A3S3PUF1</accession>
<organism evidence="6 8">
    <name type="scientific">Dinothrombium tinctorium</name>
    <dbReference type="NCBI Taxonomy" id="1965070"/>
    <lineage>
        <taxon>Eukaryota</taxon>
        <taxon>Metazoa</taxon>
        <taxon>Ecdysozoa</taxon>
        <taxon>Arthropoda</taxon>
        <taxon>Chelicerata</taxon>
        <taxon>Arachnida</taxon>
        <taxon>Acari</taxon>
        <taxon>Acariformes</taxon>
        <taxon>Trombidiformes</taxon>
        <taxon>Prostigmata</taxon>
        <taxon>Anystina</taxon>
        <taxon>Parasitengona</taxon>
        <taxon>Trombidioidea</taxon>
        <taxon>Trombidiidae</taxon>
        <taxon>Dinothrombium</taxon>
    </lineage>
</organism>
<dbReference type="EMBL" id="NCKU01003008">
    <property type="protein sequence ID" value="RWS08355.1"/>
    <property type="molecule type" value="Genomic_DNA"/>
</dbReference>
<comment type="similarity">
    <text evidence="4">Belongs to the PhyH family. PHYHD1 subfamily.</text>
</comment>
<dbReference type="PANTHER" id="PTHR20883:SF15">
    <property type="entry name" value="PHYTANOYL-COA DIOXYGENASE DOMAIN-CONTAINING PROTEIN 1"/>
    <property type="match status" value="1"/>
</dbReference>
<dbReference type="GO" id="GO:0046872">
    <property type="term" value="F:metal ion binding"/>
    <property type="evidence" value="ECO:0007669"/>
    <property type="project" value="UniProtKB-KW"/>
</dbReference>
<evidence type="ECO:0000313" key="7">
    <source>
        <dbReference type="EMBL" id="RWS14678.1"/>
    </source>
</evidence>
<gene>
    <name evidence="6" type="ORF">B4U79_05136</name>
    <name evidence="5" type="ORF">B4U79_08856</name>
    <name evidence="7" type="ORF">B4U79_15623</name>
</gene>
<dbReference type="Pfam" id="PF05721">
    <property type="entry name" value="PhyH"/>
    <property type="match status" value="1"/>
</dbReference>
<dbReference type="OrthoDB" id="445007at2759"/>
<evidence type="ECO:0000256" key="3">
    <source>
        <dbReference type="ARBA" id="ARBA00023004"/>
    </source>
</evidence>
<dbReference type="STRING" id="1965070.A0A3S3PUF1"/>
<dbReference type="SUPFAM" id="SSF51197">
    <property type="entry name" value="Clavaminate synthase-like"/>
    <property type="match status" value="1"/>
</dbReference>
<keyword evidence="2" id="KW-0479">Metal-binding</keyword>
<evidence type="ECO:0000256" key="4">
    <source>
        <dbReference type="ARBA" id="ARBA00038356"/>
    </source>
</evidence>
<proteinExistence type="inferred from homology"/>
<keyword evidence="8" id="KW-1185">Reference proteome</keyword>
<reference evidence="6 8" key="1">
    <citation type="journal article" date="2018" name="Gigascience">
        <title>Genomes of trombidid mites reveal novel predicted allergens and laterally-transferred genes associated with secondary metabolism.</title>
        <authorList>
            <person name="Dong X."/>
            <person name="Chaisiri K."/>
            <person name="Xia D."/>
            <person name="Armstrong S.D."/>
            <person name="Fang Y."/>
            <person name="Donnelly M.J."/>
            <person name="Kadowaki T."/>
            <person name="McGarry J.W."/>
            <person name="Darby A.C."/>
            <person name="Makepeace B.L."/>
        </authorList>
    </citation>
    <scope>NUCLEOTIDE SEQUENCE [LARGE SCALE GENOMIC DNA]</scope>
    <source>
        <strain evidence="6">UoL-WK</strain>
    </source>
</reference>
<evidence type="ECO:0000313" key="5">
    <source>
        <dbReference type="EMBL" id="RWS08231.1"/>
    </source>
</evidence>
<dbReference type="Gene3D" id="2.60.120.620">
    <property type="entry name" value="q2cbj1_9rhob like domain"/>
    <property type="match status" value="1"/>
</dbReference>
<protein>
    <recommendedName>
        <fullName evidence="9">Phytanoyl-CoA dioxygenase domain-containing protein 1-like protein</fullName>
    </recommendedName>
</protein>
<keyword evidence="3" id="KW-0408">Iron</keyword>
<dbReference type="InterPro" id="IPR008775">
    <property type="entry name" value="Phytyl_CoA_dOase-like"/>
</dbReference>
<evidence type="ECO:0000313" key="8">
    <source>
        <dbReference type="Proteomes" id="UP000285301"/>
    </source>
</evidence>
<dbReference type="Proteomes" id="UP000285301">
    <property type="component" value="Unassembled WGS sequence"/>
</dbReference>
<reference evidence="6" key="2">
    <citation type="submission" date="2018-11" db="EMBL/GenBank/DDBJ databases">
        <title>Trombidioid mite genomics.</title>
        <authorList>
            <person name="Dong X."/>
        </authorList>
    </citation>
    <scope>NUCLEOTIDE SEQUENCE</scope>
    <source>
        <strain evidence="6">UoL-WK</strain>
    </source>
</reference>
<dbReference type="AlphaFoldDB" id="A0A3S3PUF1"/>
<dbReference type="PANTHER" id="PTHR20883">
    <property type="entry name" value="PHYTANOYL-COA DIOXYGENASE DOMAIN CONTAINING 1"/>
    <property type="match status" value="1"/>
</dbReference>
<comment type="cofactor">
    <cofactor evidence="1">
        <name>Fe cation</name>
        <dbReference type="ChEBI" id="CHEBI:24875"/>
    </cofactor>
</comment>
<dbReference type="EMBL" id="NCKU01000648">
    <property type="protein sequence ID" value="RWS14678.1"/>
    <property type="molecule type" value="Genomic_DNA"/>
</dbReference>
<comment type="caution">
    <text evidence="6">The sequence shown here is derived from an EMBL/GenBank/DDBJ whole genome shotgun (WGS) entry which is preliminary data.</text>
</comment>
<dbReference type="EMBL" id="NCKU01003071">
    <property type="protein sequence ID" value="RWS08231.1"/>
    <property type="molecule type" value="Genomic_DNA"/>
</dbReference>